<protein>
    <submittedName>
        <fullName evidence="2">Uncharacterized protein</fullName>
    </submittedName>
</protein>
<comment type="caution">
    <text evidence="2">The sequence shown here is derived from an EMBL/GenBank/DDBJ whole genome shotgun (WGS) entry which is preliminary data.</text>
</comment>
<keyword evidence="1" id="KW-0812">Transmembrane</keyword>
<gene>
    <name evidence="2" type="ORF">AFUS01_LOCUS29893</name>
</gene>
<dbReference type="AlphaFoldDB" id="A0A8J2PLR3"/>
<organism evidence="2 3">
    <name type="scientific">Allacma fusca</name>
    <dbReference type="NCBI Taxonomy" id="39272"/>
    <lineage>
        <taxon>Eukaryota</taxon>
        <taxon>Metazoa</taxon>
        <taxon>Ecdysozoa</taxon>
        <taxon>Arthropoda</taxon>
        <taxon>Hexapoda</taxon>
        <taxon>Collembola</taxon>
        <taxon>Symphypleona</taxon>
        <taxon>Sminthuridae</taxon>
        <taxon>Allacma</taxon>
    </lineage>
</organism>
<proteinExistence type="predicted"/>
<reference evidence="2" key="1">
    <citation type="submission" date="2021-06" db="EMBL/GenBank/DDBJ databases">
        <authorList>
            <person name="Hodson N. C."/>
            <person name="Mongue J. A."/>
            <person name="Jaron S. K."/>
        </authorList>
    </citation>
    <scope>NUCLEOTIDE SEQUENCE</scope>
</reference>
<name>A0A8J2PLR3_9HEXA</name>
<dbReference type="OrthoDB" id="6117597at2759"/>
<dbReference type="Proteomes" id="UP000708208">
    <property type="component" value="Unassembled WGS sequence"/>
</dbReference>
<evidence type="ECO:0000313" key="3">
    <source>
        <dbReference type="Proteomes" id="UP000708208"/>
    </source>
</evidence>
<evidence type="ECO:0000256" key="1">
    <source>
        <dbReference type="SAM" id="Phobius"/>
    </source>
</evidence>
<keyword evidence="1" id="KW-1133">Transmembrane helix</keyword>
<keyword evidence="3" id="KW-1185">Reference proteome</keyword>
<evidence type="ECO:0000313" key="2">
    <source>
        <dbReference type="EMBL" id="CAG7819445.1"/>
    </source>
</evidence>
<sequence length="236" mass="27138">MGILITPLLFYGMVLGVCYNSKLLSFITALIPEEIPKTFQELALREDYNIYGLFYHGSSERLLFNSSKDKIFQRMGQRMRNQKTFIDCLASVFNEPKGVCMGWDSEIRCYVATNFTISSSFYPLKVSPSSLDVCSQGLLQKNSKYLSDFNLFISATSETGLIKHWYELTEMYLTSMGREWILSQNRSKFFERLQSDLLTSKNDTIQLKHILPVVMMVVVFQCLGALSFIAELFPHQ</sequence>
<dbReference type="EMBL" id="CAJVCH010450225">
    <property type="protein sequence ID" value="CAG7819445.1"/>
    <property type="molecule type" value="Genomic_DNA"/>
</dbReference>
<accession>A0A8J2PLR3</accession>
<feature type="transmembrane region" description="Helical" evidence="1">
    <location>
        <begin position="210"/>
        <end position="233"/>
    </location>
</feature>
<keyword evidence="1" id="KW-0472">Membrane</keyword>